<dbReference type="GO" id="GO:0005506">
    <property type="term" value="F:iron ion binding"/>
    <property type="evidence" value="ECO:0007669"/>
    <property type="project" value="InterPro"/>
</dbReference>
<keyword evidence="1" id="KW-0813">Transport</keyword>
<evidence type="ECO:0000256" key="7">
    <source>
        <dbReference type="PIRSR" id="PIRSR000027-2"/>
    </source>
</evidence>
<dbReference type="GO" id="GO:0020037">
    <property type="term" value="F:heme binding"/>
    <property type="evidence" value="ECO:0007669"/>
    <property type="project" value="InterPro"/>
</dbReference>
<dbReference type="PIRSF" id="PIRSF000027">
    <property type="entry name" value="Cytc_c_prime"/>
    <property type="match status" value="1"/>
</dbReference>
<organism evidence="9 10">
    <name type="scientific">Rhodobacter maris</name>
    <dbReference type="NCBI Taxonomy" id="446682"/>
    <lineage>
        <taxon>Bacteria</taxon>
        <taxon>Pseudomonadati</taxon>
        <taxon>Pseudomonadota</taxon>
        <taxon>Alphaproteobacteria</taxon>
        <taxon>Rhodobacterales</taxon>
        <taxon>Rhodobacter group</taxon>
        <taxon>Rhodobacter</taxon>
    </lineage>
</organism>
<dbReference type="Proteomes" id="UP000219111">
    <property type="component" value="Unassembled WGS sequence"/>
</dbReference>
<feature type="binding site" description="covalent" evidence="7">
    <location>
        <position position="138"/>
    </location>
    <ligand>
        <name>heme c</name>
        <dbReference type="ChEBI" id="CHEBI:61717"/>
    </ligand>
</feature>
<evidence type="ECO:0000256" key="1">
    <source>
        <dbReference type="ARBA" id="ARBA00022448"/>
    </source>
</evidence>
<proteinExistence type="predicted"/>
<dbReference type="SUPFAM" id="SSF47175">
    <property type="entry name" value="Cytochromes"/>
    <property type="match status" value="1"/>
</dbReference>
<evidence type="ECO:0000256" key="2">
    <source>
        <dbReference type="ARBA" id="ARBA00022617"/>
    </source>
</evidence>
<dbReference type="InterPro" id="IPR015984">
    <property type="entry name" value="Cyt_c_prime_subgr"/>
</dbReference>
<dbReference type="EMBL" id="OBMT01000003">
    <property type="protein sequence ID" value="SOC02310.1"/>
    <property type="molecule type" value="Genomic_DNA"/>
</dbReference>
<feature type="binding site" description="covalent" evidence="7">
    <location>
        <position position="141"/>
    </location>
    <ligand>
        <name>heme c</name>
        <dbReference type="ChEBI" id="CHEBI:61717"/>
    </ligand>
</feature>
<dbReference type="Pfam" id="PF01322">
    <property type="entry name" value="Cytochrom_C_2"/>
    <property type="match status" value="1"/>
</dbReference>
<evidence type="ECO:0000313" key="10">
    <source>
        <dbReference type="Proteomes" id="UP000219111"/>
    </source>
</evidence>
<dbReference type="InterPro" id="IPR012127">
    <property type="entry name" value="Cyt_c_prime"/>
</dbReference>
<keyword evidence="4" id="KW-0249">Electron transport</keyword>
<dbReference type="PROSITE" id="PS51009">
    <property type="entry name" value="CYTCII"/>
    <property type="match status" value="1"/>
</dbReference>
<keyword evidence="10" id="KW-1185">Reference proteome</keyword>
<evidence type="ECO:0000256" key="5">
    <source>
        <dbReference type="ARBA" id="ARBA00023004"/>
    </source>
</evidence>
<dbReference type="GO" id="GO:0009055">
    <property type="term" value="F:electron transfer activity"/>
    <property type="evidence" value="ECO:0007669"/>
    <property type="project" value="InterPro"/>
</dbReference>
<keyword evidence="2 7" id="KW-0349">Heme</keyword>
<evidence type="ECO:0000313" key="9">
    <source>
        <dbReference type="EMBL" id="SOC02310.1"/>
    </source>
</evidence>
<keyword evidence="5 6" id="KW-0408">Iron</keyword>
<evidence type="ECO:0000256" key="3">
    <source>
        <dbReference type="ARBA" id="ARBA00022723"/>
    </source>
</evidence>
<reference evidence="10" key="1">
    <citation type="submission" date="2017-08" db="EMBL/GenBank/DDBJ databases">
        <authorList>
            <person name="Varghese N."/>
            <person name="Submissions S."/>
        </authorList>
    </citation>
    <scope>NUCLEOTIDE SEQUENCE [LARGE SCALE GENOMIC DNA]</scope>
    <source>
        <strain evidence="10">JA276</strain>
    </source>
</reference>
<gene>
    <name evidence="9" type="ORF">SAMN05877831_103137</name>
</gene>
<sequence length="149" mass="15291">MRKILLTLPVAALVLGTAAYADGMETVKARQDYFKSLGGSMKAMMGVAKNYDAEAAKAEAAKLETLLATDVGPLFAPGTSDADFPGESDAKASIWANMDDFGAKGKAMHEAGAAVVVAANSGDAAAFGASLQKLGGTCKACHDDYRVPE</sequence>
<feature type="binding site" description="axial binding residue" evidence="6">
    <location>
        <position position="142"/>
    </location>
    <ligand>
        <name>heme c</name>
        <dbReference type="ChEBI" id="CHEBI:61717"/>
    </ligand>
    <ligandPart>
        <name>Fe</name>
        <dbReference type="ChEBI" id="CHEBI:18248"/>
    </ligandPart>
</feature>
<feature type="chain" id="PRO_5012108847" evidence="8">
    <location>
        <begin position="22"/>
        <end position="149"/>
    </location>
</feature>
<dbReference type="AlphaFoldDB" id="A0A285S528"/>
<dbReference type="GO" id="GO:0042597">
    <property type="term" value="C:periplasmic space"/>
    <property type="evidence" value="ECO:0007669"/>
    <property type="project" value="InterPro"/>
</dbReference>
<evidence type="ECO:0000256" key="4">
    <source>
        <dbReference type="ARBA" id="ARBA00022982"/>
    </source>
</evidence>
<dbReference type="GO" id="GO:0022900">
    <property type="term" value="P:electron transport chain"/>
    <property type="evidence" value="ECO:0007669"/>
    <property type="project" value="InterPro"/>
</dbReference>
<dbReference type="InterPro" id="IPR010980">
    <property type="entry name" value="Cyt_c/b562"/>
</dbReference>
<comment type="PTM">
    <text evidence="7">Binds 1 heme group per subunit.</text>
</comment>
<evidence type="ECO:0000256" key="8">
    <source>
        <dbReference type="SAM" id="SignalP"/>
    </source>
</evidence>
<dbReference type="PRINTS" id="PR00608">
    <property type="entry name" value="CYTCHROMECII"/>
</dbReference>
<name>A0A285S528_9RHOB</name>
<keyword evidence="8" id="KW-0732">Signal</keyword>
<dbReference type="RefSeq" id="WP_097069353.1">
    <property type="nucleotide sequence ID" value="NZ_OBMT01000003.1"/>
</dbReference>
<keyword evidence="3 6" id="KW-0479">Metal-binding</keyword>
<evidence type="ECO:0000256" key="6">
    <source>
        <dbReference type="PIRSR" id="PIRSR000027-1"/>
    </source>
</evidence>
<accession>A0A285S528</accession>
<dbReference type="OrthoDB" id="7596534at2"/>
<dbReference type="Gene3D" id="1.20.120.10">
    <property type="entry name" value="Cytochrome c/b562"/>
    <property type="match status" value="1"/>
</dbReference>
<protein>
    <submittedName>
        <fullName evidence="9">Cytochrome c556</fullName>
    </submittedName>
</protein>
<dbReference type="InterPro" id="IPR002321">
    <property type="entry name" value="Cyt_c_II"/>
</dbReference>
<feature type="signal peptide" evidence="8">
    <location>
        <begin position="1"/>
        <end position="21"/>
    </location>
</feature>